<feature type="transmembrane region" description="Helical" evidence="12">
    <location>
        <begin position="53"/>
        <end position="74"/>
    </location>
</feature>
<feature type="transmembrane region" description="Helical" evidence="12">
    <location>
        <begin position="344"/>
        <end position="364"/>
    </location>
</feature>
<keyword evidence="11 12" id="KW-0472">Membrane</keyword>
<evidence type="ECO:0000256" key="4">
    <source>
        <dbReference type="ARBA" id="ARBA00022475"/>
    </source>
</evidence>
<protein>
    <recommendedName>
        <fullName evidence="12">Probable potassium transport system protein Kup</fullName>
    </recommendedName>
</protein>
<evidence type="ECO:0000256" key="2">
    <source>
        <dbReference type="ARBA" id="ARBA00007019"/>
    </source>
</evidence>
<feature type="transmembrane region" description="Helical" evidence="12">
    <location>
        <begin position="408"/>
        <end position="428"/>
    </location>
</feature>
<dbReference type="RefSeq" id="WP_096054180.1">
    <property type="nucleotide sequence ID" value="NZ_CP023344.1"/>
</dbReference>
<feature type="transmembrane region" description="Helical" evidence="12">
    <location>
        <begin position="107"/>
        <end position="128"/>
    </location>
</feature>
<dbReference type="AlphaFoldDB" id="A0A290Q1L4"/>
<organism evidence="15 16">
    <name type="scientific">Nibricoccus aquaticus</name>
    <dbReference type="NCBI Taxonomy" id="2576891"/>
    <lineage>
        <taxon>Bacteria</taxon>
        <taxon>Pseudomonadati</taxon>
        <taxon>Verrucomicrobiota</taxon>
        <taxon>Opitutia</taxon>
        <taxon>Opitutales</taxon>
        <taxon>Opitutaceae</taxon>
        <taxon>Nibricoccus</taxon>
    </lineage>
</organism>
<evidence type="ECO:0000259" key="13">
    <source>
        <dbReference type="Pfam" id="PF02705"/>
    </source>
</evidence>
<evidence type="ECO:0000256" key="3">
    <source>
        <dbReference type="ARBA" id="ARBA00022448"/>
    </source>
</evidence>
<dbReference type="EMBL" id="CP023344">
    <property type="protein sequence ID" value="ATC62545.1"/>
    <property type="molecule type" value="Genomic_DNA"/>
</dbReference>
<evidence type="ECO:0000256" key="11">
    <source>
        <dbReference type="ARBA" id="ARBA00023136"/>
    </source>
</evidence>
<keyword evidence="10 12" id="KW-0406">Ion transport</keyword>
<evidence type="ECO:0000256" key="6">
    <source>
        <dbReference type="ARBA" id="ARBA00022692"/>
    </source>
</evidence>
<comment type="similarity">
    <text evidence="2 12">Belongs to the HAK/KUP transporter (TC 2.A.72) family.</text>
</comment>
<evidence type="ECO:0000256" key="1">
    <source>
        <dbReference type="ARBA" id="ARBA00004141"/>
    </source>
</evidence>
<evidence type="ECO:0000256" key="5">
    <source>
        <dbReference type="ARBA" id="ARBA00022538"/>
    </source>
</evidence>
<dbReference type="Pfam" id="PF02705">
    <property type="entry name" value="K_trans"/>
    <property type="match status" value="1"/>
</dbReference>
<keyword evidence="6 12" id="KW-0812">Transmembrane</keyword>
<dbReference type="InterPro" id="IPR053952">
    <property type="entry name" value="K_trans_C"/>
</dbReference>
<dbReference type="PANTHER" id="PTHR30540">
    <property type="entry name" value="OSMOTIC STRESS POTASSIUM TRANSPORTER"/>
    <property type="match status" value="1"/>
</dbReference>
<feature type="domain" description="K+ potassium transporter C-terminal" evidence="14">
    <location>
        <begin position="486"/>
        <end position="633"/>
    </location>
</feature>
<keyword evidence="8 12" id="KW-0630">Potassium</keyword>
<keyword evidence="9 12" id="KW-1133">Transmembrane helix</keyword>
<keyword evidence="3 12" id="KW-0813">Transport</keyword>
<dbReference type="InterPro" id="IPR023051">
    <property type="entry name" value="Kup"/>
</dbReference>
<feature type="domain" description="K+ potassium transporter integral membrane" evidence="13">
    <location>
        <begin position="18"/>
        <end position="463"/>
    </location>
</feature>
<accession>A0A290Q1L4</accession>
<comment type="catalytic activity">
    <reaction evidence="12">
        <text>K(+)(in) + H(+)(in) = K(+)(out) + H(+)(out)</text>
        <dbReference type="Rhea" id="RHEA:28490"/>
        <dbReference type="ChEBI" id="CHEBI:15378"/>
        <dbReference type="ChEBI" id="CHEBI:29103"/>
    </reaction>
</comment>
<dbReference type="Proteomes" id="UP000217265">
    <property type="component" value="Chromosome"/>
</dbReference>
<dbReference type="GO" id="GO:0005886">
    <property type="term" value="C:plasma membrane"/>
    <property type="evidence" value="ECO:0007669"/>
    <property type="project" value="UniProtKB-SubCell"/>
</dbReference>
<dbReference type="HAMAP" id="MF_01522">
    <property type="entry name" value="Kup"/>
    <property type="match status" value="1"/>
</dbReference>
<dbReference type="Pfam" id="PF22776">
    <property type="entry name" value="K_trans_C"/>
    <property type="match status" value="1"/>
</dbReference>
<dbReference type="GO" id="GO:0015293">
    <property type="term" value="F:symporter activity"/>
    <property type="evidence" value="ECO:0007669"/>
    <property type="project" value="UniProtKB-UniRule"/>
</dbReference>
<sequence length="633" mass="69284">MTDSTSGSSNKSIRLGLCLGALGVVYGDIGTSPLYTMRECLHHLKGMDRADGVLGILSLMFWTVMIVVNLKYLLFVTRADNRGEGGIFALLALSHTGAPAKKNSRRIVGFSTFIVLCGAALLYGDGVITPAISVLSAAEGLATFNPDLQTKIVPIAVVILAFVFFVQSKGTETIGRIFGPVMLIWFTTLGIFGAWHIFDAPEVFRALDPTLGVSFLLTQPWEITAGILGSIVLTVTGAEALYADMGHFGRKYIAQAWLFLVWPGLLLNYFGQGAYVLANPLDQTNPFFALAPEGGLRLFLVGLSICAAVIASQALITGTYSLTRQAIQLGYFPRLRIRHTNAEHAGQIYISLINTALAIGSIWVVLEFKTSADLAAAYGIAVTGTMTVTTFALYLVTRRYWKWPLWKSLSLCGAFMVFDLIFLGANLHKFTDGGWLPVVIGLGILAIMHTWKSGRSEIQEKVYGGAITELELTDIVKSESIVRVQGSAVFMVATPSGTPLALLHHLKANKCLQKTVVLLTISTWEVPQVEDSERLSVEELGEGIWRAVGRYGYMESPDVNNLVTRVAERGVPIKPMSTTYFFNREMIITGGNARMWQWQKSLYAFLSRNATPVKDYYQILPTQIIEIGLPVQL</sequence>
<dbReference type="InterPro" id="IPR003855">
    <property type="entry name" value="K+_transporter"/>
</dbReference>
<keyword evidence="16" id="KW-1185">Reference proteome</keyword>
<proteinExistence type="inferred from homology"/>
<comment type="function">
    <text evidence="12">Transport of potassium into the cell. Likely operates as a K(+):H(+) symporter.</text>
</comment>
<dbReference type="GO" id="GO:0015079">
    <property type="term" value="F:potassium ion transmembrane transporter activity"/>
    <property type="evidence" value="ECO:0007669"/>
    <property type="project" value="UniProtKB-UniRule"/>
</dbReference>
<keyword evidence="7 12" id="KW-0769">Symport</keyword>
<keyword evidence="5 12" id="KW-0633">Potassium transport</keyword>
<dbReference type="PANTHER" id="PTHR30540:SF79">
    <property type="entry name" value="LOW AFFINITY POTASSIUM TRANSPORT SYSTEM PROTEIN KUP"/>
    <property type="match status" value="1"/>
</dbReference>
<evidence type="ECO:0000313" key="16">
    <source>
        <dbReference type="Proteomes" id="UP000217265"/>
    </source>
</evidence>
<evidence type="ECO:0000256" key="9">
    <source>
        <dbReference type="ARBA" id="ARBA00022989"/>
    </source>
</evidence>
<feature type="transmembrane region" description="Helical" evidence="12">
    <location>
        <begin position="376"/>
        <end position="396"/>
    </location>
</feature>
<reference evidence="15 16" key="1">
    <citation type="submission" date="2017-09" db="EMBL/GenBank/DDBJ databases">
        <title>Complete genome sequence of Verrucomicrobial strain HZ-65, isolated from freshwater.</title>
        <authorList>
            <person name="Choi A."/>
        </authorList>
    </citation>
    <scope>NUCLEOTIDE SEQUENCE [LARGE SCALE GENOMIC DNA]</scope>
    <source>
        <strain evidence="15 16">HZ-65</strain>
    </source>
</reference>
<feature type="transmembrane region" description="Helical" evidence="12">
    <location>
        <begin position="178"/>
        <end position="198"/>
    </location>
</feature>
<dbReference type="OrthoDB" id="9805577at2"/>
<feature type="transmembrane region" description="Helical" evidence="12">
    <location>
        <begin position="223"/>
        <end position="244"/>
    </location>
</feature>
<name>A0A290Q1L4_9BACT</name>
<dbReference type="InterPro" id="IPR053951">
    <property type="entry name" value="K_trans_N"/>
</dbReference>
<feature type="transmembrane region" description="Helical" evidence="12">
    <location>
        <begin position="148"/>
        <end position="166"/>
    </location>
</feature>
<feature type="transmembrane region" description="Helical" evidence="12">
    <location>
        <begin position="434"/>
        <end position="451"/>
    </location>
</feature>
<evidence type="ECO:0000256" key="8">
    <source>
        <dbReference type="ARBA" id="ARBA00022958"/>
    </source>
</evidence>
<evidence type="ECO:0000259" key="14">
    <source>
        <dbReference type="Pfam" id="PF22776"/>
    </source>
</evidence>
<feature type="transmembrane region" description="Helical" evidence="12">
    <location>
        <begin position="256"/>
        <end position="278"/>
    </location>
</feature>
<feature type="transmembrane region" description="Helical" evidence="12">
    <location>
        <begin position="298"/>
        <end position="323"/>
    </location>
</feature>
<comment type="subcellular location">
    <subcellularLocation>
        <location evidence="12">Cell membrane</location>
        <topology evidence="12">Multi-pass membrane protein</topology>
    </subcellularLocation>
    <subcellularLocation>
        <location evidence="1">Membrane</location>
        <topology evidence="1">Multi-pass membrane protein</topology>
    </subcellularLocation>
</comment>
<evidence type="ECO:0000256" key="7">
    <source>
        <dbReference type="ARBA" id="ARBA00022847"/>
    </source>
</evidence>
<evidence type="ECO:0000256" key="12">
    <source>
        <dbReference type="HAMAP-Rule" id="MF_01522"/>
    </source>
</evidence>
<keyword evidence="4 12" id="KW-1003">Cell membrane</keyword>
<dbReference type="KEGG" id="vbh:CMV30_00325"/>
<gene>
    <name evidence="12" type="primary">kup</name>
    <name evidence="15" type="ORF">CMV30_00325</name>
</gene>
<evidence type="ECO:0000313" key="15">
    <source>
        <dbReference type="EMBL" id="ATC62545.1"/>
    </source>
</evidence>
<evidence type="ECO:0000256" key="10">
    <source>
        <dbReference type="ARBA" id="ARBA00023065"/>
    </source>
</evidence>